<evidence type="ECO:0000256" key="2">
    <source>
        <dbReference type="ARBA" id="ARBA00023203"/>
    </source>
</evidence>
<gene>
    <name evidence="5" type="primary">LOC106169182</name>
</gene>
<evidence type="ECO:0000313" key="5">
    <source>
        <dbReference type="RefSeq" id="XP_013404016.1"/>
    </source>
</evidence>
<dbReference type="SUPFAM" id="SSF55753">
    <property type="entry name" value="Actin depolymerizing proteins"/>
    <property type="match status" value="1"/>
</dbReference>
<dbReference type="GO" id="GO:0015629">
    <property type="term" value="C:actin cytoskeleton"/>
    <property type="evidence" value="ECO:0007669"/>
    <property type="project" value="InterPro"/>
</dbReference>
<dbReference type="STRING" id="7574.A0A1S3J184"/>
<dbReference type="GO" id="GO:0030042">
    <property type="term" value="P:actin filament depolymerization"/>
    <property type="evidence" value="ECO:0007669"/>
    <property type="project" value="InterPro"/>
</dbReference>
<dbReference type="InterPro" id="IPR002108">
    <property type="entry name" value="ADF-H"/>
</dbReference>
<accession>A0A1S3J184</accession>
<dbReference type="PROSITE" id="PS51263">
    <property type="entry name" value="ADF_H"/>
    <property type="match status" value="1"/>
</dbReference>
<dbReference type="AlphaFoldDB" id="A0A1S3J184"/>
<dbReference type="InParanoid" id="A0A1S3J184"/>
<dbReference type="OrthoDB" id="10249245at2759"/>
<dbReference type="InterPro" id="IPR017904">
    <property type="entry name" value="ADF/Cofilin"/>
</dbReference>
<dbReference type="Gene3D" id="3.40.20.10">
    <property type="entry name" value="Severin"/>
    <property type="match status" value="1"/>
</dbReference>
<dbReference type="CDD" id="cd11286">
    <property type="entry name" value="ADF_cofilin_like"/>
    <property type="match status" value="1"/>
</dbReference>
<dbReference type="FunCoup" id="A0A1S3J184">
    <property type="interactions" value="1881"/>
</dbReference>
<evidence type="ECO:0000313" key="4">
    <source>
        <dbReference type="Proteomes" id="UP000085678"/>
    </source>
</evidence>
<proteinExistence type="inferred from homology"/>
<evidence type="ECO:0000256" key="1">
    <source>
        <dbReference type="ARBA" id="ARBA00006844"/>
    </source>
</evidence>
<feature type="domain" description="ADF-H" evidence="3">
    <location>
        <begin position="6"/>
        <end position="145"/>
    </location>
</feature>
<dbReference type="Proteomes" id="UP000085678">
    <property type="component" value="Unplaced"/>
</dbReference>
<dbReference type="PANTHER" id="PTHR11913">
    <property type="entry name" value="COFILIN-RELATED"/>
    <property type="match status" value="1"/>
</dbReference>
<keyword evidence="2" id="KW-0009">Actin-binding</keyword>
<dbReference type="RefSeq" id="XP_013404016.1">
    <property type="nucleotide sequence ID" value="XM_013548562.2"/>
</dbReference>
<dbReference type="SMART" id="SM00102">
    <property type="entry name" value="ADF"/>
    <property type="match status" value="1"/>
</dbReference>
<sequence>MSSMSGIKILPNVLEQYEKLQKKHELKYIIFKIGTPEGGKDDVIYVDCAEPSADKSQEEHYDDFLKKLQEKPGEGRYAVFDFDCGDNAVKIVFIAWVPDGIKVKQKMLYASSKEAIKAKLDGIKVYIQASDSSEITEEAVRAKCLEKSYR</sequence>
<protein>
    <submittedName>
        <fullName evidence="5">Actophorin</fullName>
    </submittedName>
</protein>
<evidence type="ECO:0000259" key="3">
    <source>
        <dbReference type="PROSITE" id="PS51263"/>
    </source>
</evidence>
<dbReference type="GO" id="GO:0003779">
    <property type="term" value="F:actin binding"/>
    <property type="evidence" value="ECO:0007669"/>
    <property type="project" value="UniProtKB-KW"/>
</dbReference>
<name>A0A1S3J184_LINAN</name>
<organism evidence="4 5">
    <name type="scientific">Lingula anatina</name>
    <name type="common">Brachiopod</name>
    <name type="synonym">Lingula unguis</name>
    <dbReference type="NCBI Taxonomy" id="7574"/>
    <lineage>
        <taxon>Eukaryota</taxon>
        <taxon>Metazoa</taxon>
        <taxon>Spiralia</taxon>
        <taxon>Lophotrochozoa</taxon>
        <taxon>Brachiopoda</taxon>
        <taxon>Linguliformea</taxon>
        <taxon>Lingulata</taxon>
        <taxon>Lingulida</taxon>
        <taxon>Linguloidea</taxon>
        <taxon>Lingulidae</taxon>
        <taxon>Lingula</taxon>
    </lineage>
</organism>
<dbReference type="GeneID" id="106169182"/>
<reference evidence="5" key="1">
    <citation type="submission" date="2025-08" db="UniProtKB">
        <authorList>
            <consortium name="RefSeq"/>
        </authorList>
    </citation>
    <scope>IDENTIFICATION</scope>
    <source>
        <tissue evidence="5">Gonads</tissue>
    </source>
</reference>
<dbReference type="Pfam" id="PF00241">
    <property type="entry name" value="Cofilin_ADF"/>
    <property type="match status" value="1"/>
</dbReference>
<dbReference type="InterPro" id="IPR029006">
    <property type="entry name" value="ADF-H/Gelsolin-like_dom_sf"/>
</dbReference>
<keyword evidence="4" id="KW-1185">Reference proteome</keyword>
<dbReference type="PRINTS" id="PR00006">
    <property type="entry name" value="COFILIN"/>
</dbReference>
<comment type="similarity">
    <text evidence="1">Belongs to the actin-binding proteins ADF family.</text>
</comment>
<dbReference type="KEGG" id="lak:106169182"/>